<keyword evidence="1" id="KW-0548">Nucleotidyltransferase</keyword>
<dbReference type="RefSeq" id="WP_209860292.1">
    <property type="nucleotide sequence ID" value="NZ_JAGGLD010000001.1"/>
</dbReference>
<name>A0ABS4JF71_9BACL</name>
<accession>A0ABS4JF71</accession>
<dbReference type="Proteomes" id="UP001519288">
    <property type="component" value="Unassembled WGS sequence"/>
</dbReference>
<evidence type="ECO:0000313" key="2">
    <source>
        <dbReference type="Proteomes" id="UP001519288"/>
    </source>
</evidence>
<dbReference type="EMBL" id="JAGGLD010000001">
    <property type="protein sequence ID" value="MBP2000348.1"/>
    <property type="molecule type" value="Genomic_DNA"/>
</dbReference>
<evidence type="ECO:0000313" key="1">
    <source>
        <dbReference type="EMBL" id="MBP2000348.1"/>
    </source>
</evidence>
<dbReference type="Gene3D" id="3.40.50.620">
    <property type="entry name" value="HUPs"/>
    <property type="match status" value="1"/>
</dbReference>
<comment type="caution">
    <text evidence="1">The sequence shown here is derived from an EMBL/GenBank/DDBJ whole genome shotgun (WGS) entry which is preliminary data.</text>
</comment>
<dbReference type="SUPFAM" id="SSF52374">
    <property type="entry name" value="Nucleotidylyl transferase"/>
    <property type="match status" value="1"/>
</dbReference>
<gene>
    <name evidence="1" type="ORF">J2Z69_001367</name>
</gene>
<proteinExistence type="predicted"/>
<keyword evidence="2" id="KW-1185">Reference proteome</keyword>
<dbReference type="GO" id="GO:0016779">
    <property type="term" value="F:nucleotidyltransferase activity"/>
    <property type="evidence" value="ECO:0007669"/>
    <property type="project" value="UniProtKB-KW"/>
</dbReference>
<dbReference type="InterPro" id="IPR014729">
    <property type="entry name" value="Rossmann-like_a/b/a_fold"/>
</dbReference>
<keyword evidence="1" id="KW-0808">Transferase</keyword>
<sequence length="180" mass="21579">MPHEQHSVPFGYEPQPSSTKGTLIFYDSFEQIRDEQLAAAVEARVKLDFGALVLYPLHEETVRRMSKEPVVAYHKREQRLFDWRAEIEQQVTIENWEGKRKKYTPFEAAMRHLSDKYKAPFFVYVSFTTLNKLASYSSFEEWVTKVRFLVYDRPRQPHPRLEKYRHRWDTVTEAYAKREA</sequence>
<organism evidence="1 2">
    <name type="scientific">Paenibacillus shirakamiensis</name>
    <dbReference type="NCBI Taxonomy" id="1265935"/>
    <lineage>
        <taxon>Bacteria</taxon>
        <taxon>Bacillati</taxon>
        <taxon>Bacillota</taxon>
        <taxon>Bacilli</taxon>
        <taxon>Bacillales</taxon>
        <taxon>Paenibacillaceae</taxon>
        <taxon>Paenibacillus</taxon>
    </lineage>
</organism>
<reference evidence="1 2" key="1">
    <citation type="submission" date="2021-03" db="EMBL/GenBank/DDBJ databases">
        <title>Genomic Encyclopedia of Type Strains, Phase IV (KMG-IV): sequencing the most valuable type-strain genomes for metagenomic binning, comparative biology and taxonomic classification.</title>
        <authorList>
            <person name="Goeker M."/>
        </authorList>
    </citation>
    <scope>NUCLEOTIDE SEQUENCE [LARGE SCALE GENOMIC DNA]</scope>
    <source>
        <strain evidence="1 2">DSM 26806</strain>
    </source>
</reference>
<protein>
    <submittedName>
        <fullName evidence="1">Nicotinic acid mononucleotide adenylyltransferase</fullName>
    </submittedName>
</protein>